<evidence type="ECO:0000256" key="4">
    <source>
        <dbReference type="ARBA" id="ARBA00022643"/>
    </source>
</evidence>
<dbReference type="FunCoup" id="A0A0D0D9C4">
    <property type="interactions" value="128"/>
</dbReference>
<evidence type="ECO:0000256" key="11">
    <source>
        <dbReference type="ARBA" id="ARBA00031871"/>
    </source>
</evidence>
<evidence type="ECO:0000256" key="10">
    <source>
        <dbReference type="ARBA" id="ARBA00031145"/>
    </source>
</evidence>
<keyword evidence="3" id="KW-0285">Flavoprotein</keyword>
<evidence type="ECO:0000313" key="14">
    <source>
        <dbReference type="EMBL" id="KIK93622.1"/>
    </source>
</evidence>
<keyword evidence="5" id="KW-0808">Transferase</keyword>
<evidence type="ECO:0000256" key="3">
    <source>
        <dbReference type="ARBA" id="ARBA00022630"/>
    </source>
</evidence>
<evidence type="ECO:0000256" key="2">
    <source>
        <dbReference type="ARBA" id="ARBA00012393"/>
    </source>
</evidence>
<name>A0A0D0D9C4_9AGAM</name>
<organism evidence="14 15">
    <name type="scientific">Paxillus rubicundulus Ve08.2h10</name>
    <dbReference type="NCBI Taxonomy" id="930991"/>
    <lineage>
        <taxon>Eukaryota</taxon>
        <taxon>Fungi</taxon>
        <taxon>Dikarya</taxon>
        <taxon>Basidiomycota</taxon>
        <taxon>Agaricomycotina</taxon>
        <taxon>Agaricomycetes</taxon>
        <taxon>Agaricomycetidae</taxon>
        <taxon>Boletales</taxon>
        <taxon>Paxilineae</taxon>
        <taxon>Paxillaceae</taxon>
        <taxon>Paxillus</taxon>
    </lineage>
</organism>
<accession>A0A0D0D9C4</accession>
<dbReference type="GO" id="GO:0005524">
    <property type="term" value="F:ATP binding"/>
    <property type="evidence" value="ECO:0007669"/>
    <property type="project" value="UniProtKB-KW"/>
</dbReference>
<keyword evidence="4" id="KW-0288">FMN</keyword>
<feature type="domain" description="Phosphoadenosine phosphosulphate reductase" evidence="13">
    <location>
        <begin position="45"/>
        <end position="243"/>
    </location>
</feature>
<evidence type="ECO:0000256" key="1">
    <source>
        <dbReference type="ARBA" id="ARBA00004726"/>
    </source>
</evidence>
<reference evidence="15" key="2">
    <citation type="submission" date="2015-01" db="EMBL/GenBank/DDBJ databases">
        <title>Evolutionary Origins and Diversification of the Mycorrhizal Mutualists.</title>
        <authorList>
            <consortium name="DOE Joint Genome Institute"/>
            <consortium name="Mycorrhizal Genomics Consortium"/>
            <person name="Kohler A."/>
            <person name="Kuo A."/>
            <person name="Nagy L.G."/>
            <person name="Floudas D."/>
            <person name="Copeland A."/>
            <person name="Barry K.W."/>
            <person name="Cichocki N."/>
            <person name="Veneault-Fourrey C."/>
            <person name="LaButti K."/>
            <person name="Lindquist E.A."/>
            <person name="Lipzen A."/>
            <person name="Lundell T."/>
            <person name="Morin E."/>
            <person name="Murat C."/>
            <person name="Riley R."/>
            <person name="Ohm R."/>
            <person name="Sun H."/>
            <person name="Tunlid A."/>
            <person name="Henrissat B."/>
            <person name="Grigoriev I.V."/>
            <person name="Hibbett D.S."/>
            <person name="Martin F."/>
        </authorList>
    </citation>
    <scope>NUCLEOTIDE SEQUENCE [LARGE SCALE GENOMIC DNA]</scope>
    <source>
        <strain evidence="15">Ve08.2h10</strain>
    </source>
</reference>
<evidence type="ECO:0000256" key="12">
    <source>
        <dbReference type="ARBA" id="ARBA00049494"/>
    </source>
</evidence>
<dbReference type="GO" id="GO:0003919">
    <property type="term" value="F:FMN adenylyltransferase activity"/>
    <property type="evidence" value="ECO:0007669"/>
    <property type="project" value="UniProtKB-EC"/>
</dbReference>
<comment type="catalytic activity">
    <reaction evidence="12">
        <text>FMN + ATP + H(+) = FAD + diphosphate</text>
        <dbReference type="Rhea" id="RHEA:17237"/>
        <dbReference type="ChEBI" id="CHEBI:15378"/>
        <dbReference type="ChEBI" id="CHEBI:30616"/>
        <dbReference type="ChEBI" id="CHEBI:33019"/>
        <dbReference type="ChEBI" id="CHEBI:57692"/>
        <dbReference type="ChEBI" id="CHEBI:58210"/>
        <dbReference type="EC" id="2.7.7.2"/>
    </reaction>
</comment>
<keyword evidence="6" id="KW-0548">Nucleotidyltransferase</keyword>
<dbReference type="STRING" id="930991.A0A0D0D9C4"/>
<keyword evidence="8" id="KW-0274">FAD</keyword>
<dbReference type="GO" id="GO:0006747">
    <property type="term" value="P:FAD biosynthetic process"/>
    <property type="evidence" value="ECO:0007669"/>
    <property type="project" value="TreeGrafter"/>
</dbReference>
<dbReference type="EMBL" id="KN825170">
    <property type="protein sequence ID" value="KIK93622.1"/>
    <property type="molecule type" value="Genomic_DNA"/>
</dbReference>
<dbReference type="SUPFAM" id="SSF52402">
    <property type="entry name" value="Adenine nucleotide alpha hydrolases-like"/>
    <property type="match status" value="1"/>
</dbReference>
<evidence type="ECO:0000313" key="15">
    <source>
        <dbReference type="Proteomes" id="UP000054538"/>
    </source>
</evidence>
<proteinExistence type="predicted"/>
<evidence type="ECO:0000256" key="7">
    <source>
        <dbReference type="ARBA" id="ARBA00022741"/>
    </source>
</evidence>
<sequence length="391" mass="42003">MATNDRYTTAEVYDLAESGEPIAERVKEALRVIEDALDTYTPERVSISFNGGKDCTVLLHLYAAALAHRSPPSTKPIPAVYIPVPSPFTELEVFIQESVKVYDLDLFTCTSPSKVPLPVESVTPGTITPITLQQNDDYVGTPALTRPVGKARGGEGMRRALQMYKDICPQIEAILIGTRRSDPHGANLTYKNRTDPGWPSFERINPIINWSYSDVWKFLRRLNVPYCSLYDQGYTSLGSIYNTFPNPALLVPDSVSSDMFPSSVTVVASDPSAMCIAETPAPRQPKAAEDNSLGGFTVIASDPESTCSAEPSMGLSELTSGASSDGCALGSFCVIASDPFTTCLAEGKLVSSTGHAKPPSQPTLYKPAYMLQDGSLERAGRVSAAALSGIV</sequence>
<dbReference type="PANTHER" id="PTHR23293:SF9">
    <property type="entry name" value="FAD SYNTHASE"/>
    <property type="match status" value="1"/>
</dbReference>
<dbReference type="AlphaFoldDB" id="A0A0D0D9C4"/>
<dbReference type="HOGENOM" id="CLU_056971_1_0_1"/>
<dbReference type="CDD" id="cd23948">
    <property type="entry name" value="FAD_synthase"/>
    <property type="match status" value="1"/>
</dbReference>
<dbReference type="InParanoid" id="A0A0D0D9C4"/>
<keyword evidence="7" id="KW-0547">Nucleotide-binding</keyword>
<dbReference type="Proteomes" id="UP000054538">
    <property type="component" value="Unassembled WGS sequence"/>
</dbReference>
<evidence type="ECO:0000256" key="6">
    <source>
        <dbReference type="ARBA" id="ARBA00022695"/>
    </source>
</evidence>
<evidence type="ECO:0000256" key="9">
    <source>
        <dbReference type="ARBA" id="ARBA00022840"/>
    </source>
</evidence>
<dbReference type="InterPro" id="IPR002500">
    <property type="entry name" value="PAPS_reduct_dom"/>
</dbReference>
<comment type="pathway">
    <text evidence="1">Cofactor biosynthesis; FAD biosynthesis; FAD from FMN: step 1/1.</text>
</comment>
<protein>
    <recommendedName>
        <fullName evidence="2">FAD synthase</fullName>
        <ecNumber evidence="2">2.7.7.2</ecNumber>
    </recommendedName>
    <alternativeName>
        <fullName evidence="10">FAD pyrophosphorylase</fullName>
    </alternativeName>
    <alternativeName>
        <fullName evidence="11">FMN adenylyltransferase</fullName>
    </alternativeName>
</protein>
<dbReference type="Gene3D" id="3.40.50.620">
    <property type="entry name" value="HUPs"/>
    <property type="match status" value="1"/>
</dbReference>
<keyword evidence="9" id="KW-0067">ATP-binding</keyword>
<dbReference type="OrthoDB" id="270728at2759"/>
<gene>
    <name evidence="14" type="ORF">PAXRUDRAFT_144672</name>
</gene>
<dbReference type="Pfam" id="PF01507">
    <property type="entry name" value="PAPS_reduct"/>
    <property type="match status" value="1"/>
</dbReference>
<evidence type="ECO:0000259" key="13">
    <source>
        <dbReference type="Pfam" id="PF01507"/>
    </source>
</evidence>
<evidence type="ECO:0000256" key="5">
    <source>
        <dbReference type="ARBA" id="ARBA00022679"/>
    </source>
</evidence>
<dbReference type="InterPro" id="IPR014729">
    <property type="entry name" value="Rossmann-like_a/b/a_fold"/>
</dbReference>
<keyword evidence="15" id="KW-1185">Reference proteome</keyword>
<reference evidence="14 15" key="1">
    <citation type="submission" date="2014-04" db="EMBL/GenBank/DDBJ databases">
        <authorList>
            <consortium name="DOE Joint Genome Institute"/>
            <person name="Kuo A."/>
            <person name="Kohler A."/>
            <person name="Jargeat P."/>
            <person name="Nagy L.G."/>
            <person name="Floudas D."/>
            <person name="Copeland A."/>
            <person name="Barry K.W."/>
            <person name="Cichocki N."/>
            <person name="Veneault-Fourrey C."/>
            <person name="LaButti K."/>
            <person name="Lindquist E.A."/>
            <person name="Lipzen A."/>
            <person name="Lundell T."/>
            <person name="Morin E."/>
            <person name="Murat C."/>
            <person name="Sun H."/>
            <person name="Tunlid A."/>
            <person name="Henrissat B."/>
            <person name="Grigoriev I.V."/>
            <person name="Hibbett D.S."/>
            <person name="Martin F."/>
            <person name="Nordberg H.P."/>
            <person name="Cantor M.N."/>
            <person name="Hua S.X."/>
        </authorList>
    </citation>
    <scope>NUCLEOTIDE SEQUENCE [LARGE SCALE GENOMIC DNA]</scope>
    <source>
        <strain evidence="14 15">Ve08.2h10</strain>
    </source>
</reference>
<dbReference type="PANTHER" id="PTHR23293">
    <property type="entry name" value="FAD SYNTHETASE-RELATED FMN ADENYLYLTRANSFERASE"/>
    <property type="match status" value="1"/>
</dbReference>
<dbReference type="EC" id="2.7.7.2" evidence="2"/>
<evidence type="ECO:0000256" key="8">
    <source>
        <dbReference type="ARBA" id="ARBA00022827"/>
    </source>
</evidence>